<dbReference type="WBParaSite" id="SPAL_0001263800.1">
    <property type="protein sequence ID" value="SPAL_0001263800.1"/>
    <property type="gene ID" value="SPAL_0001263800"/>
</dbReference>
<keyword evidence="8" id="KW-0804">Transcription</keyword>
<dbReference type="SUPFAM" id="SSF48508">
    <property type="entry name" value="Nuclear receptor ligand-binding domain"/>
    <property type="match status" value="1"/>
</dbReference>
<evidence type="ECO:0000259" key="12">
    <source>
        <dbReference type="PROSITE" id="PS51030"/>
    </source>
</evidence>
<dbReference type="InterPro" id="IPR001723">
    <property type="entry name" value="Nuclear_hrmn_rcpt"/>
</dbReference>
<dbReference type="AlphaFoldDB" id="A0A0N5C3V2"/>
<comment type="similarity">
    <text evidence="2">Belongs to the nuclear hormone receptor family.</text>
</comment>
<dbReference type="PROSITE" id="PS00031">
    <property type="entry name" value="NUCLEAR_REC_DBD_1"/>
    <property type="match status" value="1"/>
</dbReference>
<evidence type="ECO:0000256" key="10">
    <source>
        <dbReference type="ARBA" id="ARBA00023242"/>
    </source>
</evidence>
<accession>A0A0N5C3V2</accession>
<evidence type="ECO:0000256" key="11">
    <source>
        <dbReference type="SAM" id="MobiDB-lite"/>
    </source>
</evidence>
<dbReference type="Gene3D" id="1.10.565.10">
    <property type="entry name" value="Retinoid X Receptor"/>
    <property type="match status" value="1"/>
</dbReference>
<evidence type="ECO:0000256" key="8">
    <source>
        <dbReference type="ARBA" id="ARBA00023163"/>
    </source>
</evidence>
<evidence type="ECO:0000256" key="6">
    <source>
        <dbReference type="ARBA" id="ARBA00023015"/>
    </source>
</evidence>
<evidence type="ECO:0000256" key="4">
    <source>
        <dbReference type="ARBA" id="ARBA00022771"/>
    </source>
</evidence>
<dbReference type="GO" id="GO:0043565">
    <property type="term" value="F:sequence-specific DNA binding"/>
    <property type="evidence" value="ECO:0007669"/>
    <property type="project" value="InterPro"/>
</dbReference>
<dbReference type="SMART" id="SM00399">
    <property type="entry name" value="ZnF_C4"/>
    <property type="match status" value="1"/>
</dbReference>
<evidence type="ECO:0000256" key="9">
    <source>
        <dbReference type="ARBA" id="ARBA00023170"/>
    </source>
</evidence>
<dbReference type="FunFam" id="3.30.50.10:FF:000019">
    <property type="entry name" value="Nuclear receptor subfamily 2 group E member"/>
    <property type="match status" value="1"/>
</dbReference>
<dbReference type="PROSITE" id="PS51030">
    <property type="entry name" value="NUCLEAR_REC_DBD_2"/>
    <property type="match status" value="1"/>
</dbReference>
<dbReference type="Pfam" id="PF00105">
    <property type="entry name" value="zf-C4"/>
    <property type="match status" value="1"/>
</dbReference>
<evidence type="ECO:0000256" key="2">
    <source>
        <dbReference type="ARBA" id="ARBA00005993"/>
    </source>
</evidence>
<proteinExistence type="inferred from homology"/>
<name>A0A0N5C3V2_STREA</name>
<dbReference type="InterPro" id="IPR035500">
    <property type="entry name" value="NHR-like_dom_sf"/>
</dbReference>
<evidence type="ECO:0000256" key="1">
    <source>
        <dbReference type="ARBA" id="ARBA00004123"/>
    </source>
</evidence>
<evidence type="ECO:0000313" key="13">
    <source>
        <dbReference type="Proteomes" id="UP000046392"/>
    </source>
</evidence>
<dbReference type="InterPro" id="IPR013088">
    <property type="entry name" value="Znf_NHR/GATA"/>
</dbReference>
<keyword evidence="13" id="KW-1185">Reference proteome</keyword>
<keyword evidence="3" id="KW-0479">Metal-binding</keyword>
<dbReference type="GO" id="GO:0005634">
    <property type="term" value="C:nucleus"/>
    <property type="evidence" value="ECO:0007669"/>
    <property type="project" value="UniProtKB-SubCell"/>
</dbReference>
<reference evidence="14" key="1">
    <citation type="submission" date="2017-02" db="UniProtKB">
        <authorList>
            <consortium name="WormBaseParasite"/>
        </authorList>
    </citation>
    <scope>IDENTIFICATION</scope>
</reference>
<evidence type="ECO:0000256" key="3">
    <source>
        <dbReference type="ARBA" id="ARBA00022723"/>
    </source>
</evidence>
<dbReference type="Proteomes" id="UP000046392">
    <property type="component" value="Unplaced"/>
</dbReference>
<dbReference type="InterPro" id="IPR050274">
    <property type="entry name" value="Nuclear_hormone_rcpt_NR2"/>
</dbReference>
<feature type="compositionally biased region" description="Acidic residues" evidence="11">
    <location>
        <begin position="414"/>
        <end position="427"/>
    </location>
</feature>
<feature type="domain" description="Nuclear receptor" evidence="12">
    <location>
        <begin position="23"/>
        <end position="103"/>
    </location>
</feature>
<dbReference type="GO" id="GO:0003700">
    <property type="term" value="F:DNA-binding transcription factor activity"/>
    <property type="evidence" value="ECO:0007669"/>
    <property type="project" value="InterPro"/>
</dbReference>
<dbReference type="STRING" id="174720.A0A0N5C3V2"/>
<evidence type="ECO:0000256" key="5">
    <source>
        <dbReference type="ARBA" id="ARBA00022833"/>
    </source>
</evidence>
<keyword evidence="7" id="KW-0238">DNA-binding</keyword>
<dbReference type="GO" id="GO:0006357">
    <property type="term" value="P:regulation of transcription by RNA polymerase II"/>
    <property type="evidence" value="ECO:0007669"/>
    <property type="project" value="UniProtKB-ARBA"/>
</dbReference>
<dbReference type="GO" id="GO:0008270">
    <property type="term" value="F:zinc ion binding"/>
    <property type="evidence" value="ECO:0007669"/>
    <property type="project" value="UniProtKB-KW"/>
</dbReference>
<dbReference type="PRINTS" id="PR00047">
    <property type="entry name" value="STROIDFINGER"/>
</dbReference>
<evidence type="ECO:0000313" key="14">
    <source>
        <dbReference type="WBParaSite" id="SPAL_0001263800.1"/>
    </source>
</evidence>
<dbReference type="GO" id="GO:0032502">
    <property type="term" value="P:developmental process"/>
    <property type="evidence" value="ECO:0007669"/>
    <property type="project" value="UniProtKB-ARBA"/>
</dbReference>
<comment type="subcellular location">
    <subcellularLocation>
        <location evidence="1">Nucleus</location>
    </subcellularLocation>
</comment>
<dbReference type="InterPro" id="IPR001628">
    <property type="entry name" value="Znf_hrmn_rcpt"/>
</dbReference>
<dbReference type="Gene3D" id="3.30.50.10">
    <property type="entry name" value="Erythroid Transcription Factor GATA-1, subunit A"/>
    <property type="match status" value="1"/>
</dbReference>
<keyword evidence="5" id="KW-0862">Zinc</keyword>
<dbReference type="SUPFAM" id="SSF57716">
    <property type="entry name" value="Glucocorticoid receptor-like (DNA-binding domain)"/>
    <property type="match status" value="1"/>
</dbReference>
<keyword evidence="6" id="KW-0805">Transcription regulation</keyword>
<dbReference type="PRINTS" id="PR00398">
    <property type="entry name" value="STRDHORMONER"/>
</dbReference>
<feature type="region of interest" description="Disordered" evidence="11">
    <location>
        <begin position="396"/>
        <end position="435"/>
    </location>
</feature>
<keyword evidence="4" id="KW-0863">Zinc-finger</keyword>
<sequence>MAASNSSKYLLKINNFSGRILLDIPCKVCQDHSSGKHYGIFSCDGCAGFFKRSVRRHRQYVCKNRGRGEEGKCVVDKTHRNQCRACRLKRCLDIGMNKEAVQHERGPRNSTIRRQMALFSGIHEIKNSQVTVSSPTSRMLPLVPQMSVLPHQSLINIPNHFQAFKAFANLINEVNLQNGVLFKSTLIHALNWAQSFLQLSQVPVQEQHKIINKCWSGLFILTAYEEKVIKNLVNINYKKQDDPEGYVLCEKFDTTIKHIENLQLDNNELGILKMLLTLKERTSPMEQFLSVNLAHHQQILYQFQPLRYIHTMLLLDSVNCFEPIISRLLSANVNLSNNQVICGSGDKMLPSTKHTDSNKFSSPTTNNSSSFTISGLINELMASSSINSESNLHLAATDSNTSTNDCHSQHSEVETDGDDENDNDDVNLVESKEKNKAVKVTVSLPTSSCFTNLSNDE</sequence>
<protein>
    <submittedName>
        <fullName evidence="14">Nuclear receptor domain-containing protein</fullName>
    </submittedName>
</protein>
<keyword evidence="10" id="KW-0539">Nucleus</keyword>
<evidence type="ECO:0000256" key="7">
    <source>
        <dbReference type="ARBA" id="ARBA00023125"/>
    </source>
</evidence>
<feature type="compositionally biased region" description="Polar residues" evidence="11">
    <location>
        <begin position="396"/>
        <end position="406"/>
    </location>
</feature>
<keyword evidence="9" id="KW-0675">Receptor</keyword>
<organism evidence="13 14">
    <name type="scientific">Strongyloides papillosus</name>
    <name type="common">Intestinal threadworm</name>
    <dbReference type="NCBI Taxonomy" id="174720"/>
    <lineage>
        <taxon>Eukaryota</taxon>
        <taxon>Metazoa</taxon>
        <taxon>Ecdysozoa</taxon>
        <taxon>Nematoda</taxon>
        <taxon>Chromadorea</taxon>
        <taxon>Rhabditida</taxon>
        <taxon>Tylenchina</taxon>
        <taxon>Panagrolaimomorpha</taxon>
        <taxon>Strongyloidoidea</taxon>
        <taxon>Strongyloididae</taxon>
        <taxon>Strongyloides</taxon>
    </lineage>
</organism>
<dbReference type="PANTHER" id="PTHR24083">
    <property type="entry name" value="NUCLEAR HORMONE RECEPTOR"/>
    <property type="match status" value="1"/>
</dbReference>